<evidence type="ECO:0000313" key="2">
    <source>
        <dbReference type="Proteomes" id="UP000317881"/>
    </source>
</evidence>
<organism evidence="1 2">
    <name type="scientific">Streptomyces spinoverrucosus</name>
    <dbReference type="NCBI Taxonomy" id="284043"/>
    <lineage>
        <taxon>Bacteria</taxon>
        <taxon>Bacillati</taxon>
        <taxon>Actinomycetota</taxon>
        <taxon>Actinomycetes</taxon>
        <taxon>Kitasatosporales</taxon>
        <taxon>Streptomycetaceae</taxon>
        <taxon>Streptomyces</taxon>
    </lineage>
</organism>
<reference evidence="1 2" key="1">
    <citation type="submission" date="2019-06" db="EMBL/GenBank/DDBJ databases">
        <title>Whole genome shotgun sequence of Streptomyces spinoverrucosus NBRC 14228.</title>
        <authorList>
            <person name="Hosoyama A."/>
            <person name="Uohara A."/>
            <person name="Ohji S."/>
            <person name="Ichikawa N."/>
        </authorList>
    </citation>
    <scope>NUCLEOTIDE SEQUENCE [LARGE SCALE GENOMIC DNA]</scope>
    <source>
        <strain evidence="1 2">NBRC 14228</strain>
    </source>
</reference>
<protein>
    <submittedName>
        <fullName evidence="1">Uncharacterized protein</fullName>
    </submittedName>
</protein>
<sequence>MEPPLTTQTLGSMAGPVLVIESAEAIFAQRLQSLHHLLVNL</sequence>
<dbReference type="AlphaFoldDB" id="A0A4Y3VD26"/>
<proteinExistence type="predicted"/>
<keyword evidence="2" id="KW-1185">Reference proteome</keyword>
<gene>
    <name evidence="1" type="ORF">SSP24_13650</name>
</gene>
<dbReference type="Proteomes" id="UP000317881">
    <property type="component" value="Unassembled WGS sequence"/>
</dbReference>
<dbReference type="EMBL" id="BJND01000008">
    <property type="protein sequence ID" value="GEC03710.1"/>
    <property type="molecule type" value="Genomic_DNA"/>
</dbReference>
<name>A0A4Y3VD26_9ACTN</name>
<evidence type="ECO:0000313" key="1">
    <source>
        <dbReference type="EMBL" id="GEC03710.1"/>
    </source>
</evidence>
<comment type="caution">
    <text evidence="1">The sequence shown here is derived from an EMBL/GenBank/DDBJ whole genome shotgun (WGS) entry which is preliminary data.</text>
</comment>
<accession>A0A4Y3VD26</accession>